<sequence>MGLSDGLNDPNKKESVVADCVKLIDEQVAAKGGIGGLGMKAAYGTVKGVRPGYVASAIDGLLPQAFDALDPIWAEGAQTADPVGYLTQNRSRAADALLGITDARIERSNNGIVRGAYNRFRKSAKSDVEEAVPGLAKIIDNYTKG</sequence>
<reference evidence="1" key="2">
    <citation type="journal article" date="2022" name="Microbiol. Resour. Announc.">
        <title>Metagenome Sequencing to Explore Phylogenomics of Terrestrial Cyanobacteria.</title>
        <authorList>
            <person name="Ward R.D."/>
            <person name="Stajich J.E."/>
            <person name="Johansen J.R."/>
            <person name="Huntemann M."/>
            <person name="Clum A."/>
            <person name="Foster B."/>
            <person name="Foster B."/>
            <person name="Roux S."/>
            <person name="Palaniappan K."/>
            <person name="Varghese N."/>
            <person name="Mukherjee S."/>
            <person name="Reddy T.B.K."/>
            <person name="Daum C."/>
            <person name="Copeland A."/>
            <person name="Chen I.A."/>
            <person name="Ivanova N.N."/>
            <person name="Kyrpides N.C."/>
            <person name="Shapiro N."/>
            <person name="Eloe-Fadrosh E.A."/>
            <person name="Pietrasiak N."/>
        </authorList>
    </citation>
    <scope>NUCLEOTIDE SEQUENCE</scope>
    <source>
        <strain evidence="1">CPER-KK1</strain>
    </source>
</reference>
<dbReference type="InterPro" id="IPR054211">
    <property type="entry name" value="DUF6918"/>
</dbReference>
<dbReference type="AlphaFoldDB" id="A0A951PK92"/>
<dbReference type="Pfam" id="PF21893">
    <property type="entry name" value="DUF6918"/>
    <property type="match status" value="1"/>
</dbReference>
<dbReference type="Proteomes" id="UP000753908">
    <property type="component" value="Unassembled WGS sequence"/>
</dbReference>
<evidence type="ECO:0000313" key="1">
    <source>
        <dbReference type="EMBL" id="MBW4544826.1"/>
    </source>
</evidence>
<comment type="caution">
    <text evidence="1">The sequence shown here is derived from an EMBL/GenBank/DDBJ whole genome shotgun (WGS) entry which is preliminary data.</text>
</comment>
<gene>
    <name evidence="1" type="ORF">KME25_10345</name>
</gene>
<name>A0A951PK92_9CYAN</name>
<organism evidence="1 2">
    <name type="scientific">Symplocastrum torsivum CPER-KK1</name>
    <dbReference type="NCBI Taxonomy" id="450513"/>
    <lineage>
        <taxon>Bacteria</taxon>
        <taxon>Bacillati</taxon>
        <taxon>Cyanobacteriota</taxon>
        <taxon>Cyanophyceae</taxon>
        <taxon>Oscillatoriophycideae</taxon>
        <taxon>Oscillatoriales</taxon>
        <taxon>Microcoleaceae</taxon>
        <taxon>Symplocastrum</taxon>
    </lineage>
</organism>
<reference evidence="1" key="1">
    <citation type="submission" date="2021-05" db="EMBL/GenBank/DDBJ databases">
        <authorList>
            <person name="Pietrasiak N."/>
            <person name="Ward R."/>
            <person name="Stajich J.E."/>
            <person name="Kurbessoian T."/>
        </authorList>
    </citation>
    <scope>NUCLEOTIDE SEQUENCE</scope>
    <source>
        <strain evidence="1">CPER-KK1</strain>
    </source>
</reference>
<proteinExistence type="predicted"/>
<protein>
    <submittedName>
        <fullName evidence="1">Uncharacterized protein</fullName>
    </submittedName>
</protein>
<accession>A0A951PK92</accession>
<evidence type="ECO:0000313" key="2">
    <source>
        <dbReference type="Proteomes" id="UP000753908"/>
    </source>
</evidence>
<dbReference type="EMBL" id="JAHHIF010000011">
    <property type="protein sequence ID" value="MBW4544826.1"/>
    <property type="molecule type" value="Genomic_DNA"/>
</dbReference>